<organism evidence="6 7">
    <name type="scientific">Photobacterium sp. (strain ATCC 43367)</name>
    <dbReference type="NCBI Taxonomy" id="379097"/>
    <lineage>
        <taxon>Bacteria</taxon>
        <taxon>Pseudomonadati</taxon>
        <taxon>Pseudomonadota</taxon>
        <taxon>Gammaproteobacteria</taxon>
        <taxon>Vibrionales</taxon>
        <taxon>Vibrionaceae</taxon>
        <taxon>Vibrio</taxon>
        <taxon>Vibrio oreintalis group</taxon>
    </lineage>
</organism>
<comment type="caution">
    <text evidence="6">The sequence shown here is derived from an EMBL/GenBank/DDBJ whole genome shotgun (WGS) entry which is preliminary data.</text>
</comment>
<dbReference type="PANTHER" id="PTHR35936:SF37">
    <property type="entry name" value="AMINO ACID ABC TRANSPORTER SUBSTRATE-BINDING PROTEIN"/>
    <property type="match status" value="1"/>
</dbReference>
<dbReference type="Gene3D" id="3.40.190.10">
    <property type="entry name" value="Periplasmic binding protein-like II"/>
    <property type="match status" value="4"/>
</dbReference>
<dbReference type="Gene3D" id="3.30.70.270">
    <property type="match status" value="1"/>
</dbReference>
<evidence type="ECO:0000256" key="3">
    <source>
        <dbReference type="SAM" id="Phobius"/>
    </source>
</evidence>
<dbReference type="SUPFAM" id="SSF55073">
    <property type="entry name" value="Nucleotide cyclase"/>
    <property type="match status" value="1"/>
</dbReference>
<keyword evidence="3" id="KW-0812">Transmembrane</keyword>
<dbReference type="SUPFAM" id="SSF53850">
    <property type="entry name" value="Periplasmic binding protein-like II"/>
    <property type="match status" value="2"/>
</dbReference>
<sequence>MAYFWRVWCICCFVMYAHSAVASTKYKVAMEADDVVTRILFDAISDKFGLNVEYVYYPSFSAILNAVKTSDADFAANVTFTDERARDFEFTSPTNIEYTYLYSLINADLEQVGIVGVPAGTIYKQLIAANYPSIELIEYSGHEHAKSLIESHQVDGVVDAINQLKPMLLAGFDAQLLNHQLMIKPVSIISPKNTHMPLLTKIEDYVHSAEVQKQLREAVKQYQFDLRRQALRQSVIDSNINYQKPLRVKIEDIGQFASYHPNGVISGITADVVQQACAILMLSCDIVSTKGESWESMYHDLIDRKIDLLSPMAISESRKNIAYFSAPYYFPKAILVKREGYKEDVYSNVSELIAERIGVVRDDFYQELLSQRLPNKTLHAFSSDDELFYALLNEEIDYLAVSRANFNKRLRDSDYVLPLVEESLIGSYYESPIAIGFAKNELGASLAPLFTRALKMIDVERIVSQYDYQPNWKATLQAEQAFSRKSQILFMLVLGFLVVVAMYLHSQSNTDNLTRLKNRRALKQKYRSGVNGDETLIYLDVNKFKQINDTYGHEVGDQVLRCVSGHIERCWHGSSYRIGGDEFVLVGKIDPPRLAQLKQRLSTIPFASHDRSLSFNVSLAFGASEAGRSFMSLQEVMHQADLAMYEHKHARRDYVKTKETRSKVVCLNQ</sequence>
<dbReference type="Proteomes" id="UP000030451">
    <property type="component" value="Unassembled WGS sequence"/>
</dbReference>
<keyword evidence="3" id="KW-0472">Membrane</keyword>
<dbReference type="Pfam" id="PF00990">
    <property type="entry name" value="GGDEF"/>
    <property type="match status" value="1"/>
</dbReference>
<dbReference type="InterPro" id="IPR029787">
    <property type="entry name" value="Nucleotide_cyclase"/>
</dbReference>
<dbReference type="SMART" id="SM00062">
    <property type="entry name" value="PBPb"/>
    <property type="match status" value="2"/>
</dbReference>
<evidence type="ECO:0000313" key="7">
    <source>
        <dbReference type="Proteomes" id="UP000030451"/>
    </source>
</evidence>
<proteinExistence type="inferred from homology"/>
<dbReference type="NCBIfam" id="TIGR00254">
    <property type="entry name" value="GGDEF"/>
    <property type="match status" value="1"/>
</dbReference>
<dbReference type="AlphaFoldDB" id="A0A0A5HSN8"/>
<accession>A0A0A5HSN8</accession>
<dbReference type="InterPro" id="IPR043128">
    <property type="entry name" value="Rev_trsase/Diguanyl_cyclase"/>
</dbReference>
<reference evidence="6 7" key="1">
    <citation type="submission" date="2014-10" db="EMBL/GenBank/DDBJ databases">
        <title>Genome sequencing of Vibrio sinaloensis T08.</title>
        <authorList>
            <person name="Chan K.-G."/>
            <person name="Mohamad N.I."/>
        </authorList>
    </citation>
    <scope>NUCLEOTIDE SEQUENCE [LARGE SCALE GENOMIC DNA]</scope>
    <source>
        <strain evidence="6 7">T08</strain>
    </source>
</reference>
<evidence type="ECO:0000313" key="6">
    <source>
        <dbReference type="EMBL" id="KGY07340.1"/>
    </source>
</evidence>
<dbReference type="PROSITE" id="PS50887">
    <property type="entry name" value="GGDEF"/>
    <property type="match status" value="1"/>
</dbReference>
<dbReference type="Pfam" id="PF00497">
    <property type="entry name" value="SBP_bac_3"/>
    <property type="match status" value="2"/>
</dbReference>
<keyword evidence="3" id="KW-1133">Transmembrane helix</keyword>
<dbReference type="InterPro" id="IPR001638">
    <property type="entry name" value="Solute-binding_3/MltF_N"/>
</dbReference>
<protein>
    <submittedName>
        <fullName evidence="6">Diguanylate cyclase</fullName>
    </submittedName>
</protein>
<dbReference type="STRING" id="379097.SE23_19430"/>
<dbReference type="CDD" id="cd01949">
    <property type="entry name" value="GGDEF"/>
    <property type="match status" value="1"/>
</dbReference>
<feature type="transmembrane region" description="Helical" evidence="3">
    <location>
        <begin position="488"/>
        <end position="505"/>
    </location>
</feature>
<dbReference type="SMART" id="SM00267">
    <property type="entry name" value="GGDEF"/>
    <property type="match status" value="1"/>
</dbReference>
<evidence type="ECO:0000256" key="2">
    <source>
        <dbReference type="ARBA" id="ARBA00022729"/>
    </source>
</evidence>
<name>A0A0A5HSN8_PHOS4</name>
<evidence type="ECO:0000256" key="1">
    <source>
        <dbReference type="ARBA" id="ARBA00010333"/>
    </source>
</evidence>
<evidence type="ECO:0000256" key="4">
    <source>
        <dbReference type="SAM" id="SignalP"/>
    </source>
</evidence>
<comment type="similarity">
    <text evidence="1">Belongs to the bacterial solute-binding protein 3 family.</text>
</comment>
<dbReference type="InterPro" id="IPR000160">
    <property type="entry name" value="GGDEF_dom"/>
</dbReference>
<evidence type="ECO:0000259" key="5">
    <source>
        <dbReference type="PROSITE" id="PS50887"/>
    </source>
</evidence>
<keyword evidence="2 4" id="KW-0732">Signal</keyword>
<feature type="signal peptide" evidence="4">
    <location>
        <begin position="1"/>
        <end position="22"/>
    </location>
</feature>
<feature type="domain" description="GGDEF" evidence="5">
    <location>
        <begin position="532"/>
        <end position="660"/>
    </location>
</feature>
<dbReference type="PANTHER" id="PTHR35936">
    <property type="entry name" value="MEMBRANE-BOUND LYTIC MUREIN TRANSGLYCOSYLASE F"/>
    <property type="match status" value="1"/>
</dbReference>
<dbReference type="EMBL" id="JRWP01000049">
    <property type="protein sequence ID" value="KGY07340.1"/>
    <property type="molecule type" value="Genomic_DNA"/>
</dbReference>
<feature type="chain" id="PRO_5005419871" evidence="4">
    <location>
        <begin position="23"/>
        <end position="669"/>
    </location>
</feature>
<gene>
    <name evidence="6" type="ORF">NM06_17655</name>
</gene>